<gene>
    <name evidence="1" type="ORF">S01H1_66207</name>
</gene>
<dbReference type="EMBL" id="BARS01043762">
    <property type="protein sequence ID" value="GAG29306.1"/>
    <property type="molecule type" value="Genomic_DNA"/>
</dbReference>
<proteinExistence type="predicted"/>
<name>X0XWZ6_9ZZZZ</name>
<dbReference type="InterPro" id="IPR053842">
    <property type="entry name" value="NikA-like"/>
</dbReference>
<dbReference type="Pfam" id="PF21983">
    <property type="entry name" value="NikA-like"/>
    <property type="match status" value="1"/>
</dbReference>
<protein>
    <submittedName>
        <fullName evidence="1">Uncharacterized protein</fullName>
    </submittedName>
</protein>
<dbReference type="AlphaFoldDB" id="X0XWZ6"/>
<reference evidence="1" key="1">
    <citation type="journal article" date="2014" name="Front. Microbiol.">
        <title>High frequency of phylogenetically diverse reductive dehalogenase-homologous genes in deep subseafloor sedimentary metagenomes.</title>
        <authorList>
            <person name="Kawai M."/>
            <person name="Futagami T."/>
            <person name="Toyoda A."/>
            <person name="Takaki Y."/>
            <person name="Nishi S."/>
            <person name="Hori S."/>
            <person name="Arai W."/>
            <person name="Tsubouchi T."/>
            <person name="Morono Y."/>
            <person name="Uchiyama I."/>
            <person name="Ito T."/>
            <person name="Fujiyama A."/>
            <person name="Inagaki F."/>
            <person name="Takami H."/>
        </authorList>
    </citation>
    <scope>NUCLEOTIDE SEQUENCE</scope>
    <source>
        <strain evidence="1">Expedition CK06-06</strain>
    </source>
</reference>
<sequence length="55" mass="6187">MRSKNKGPAYKGHDSNIHVTVTSQQRAKVLDLAKREGLSISEFMRRTIDGMEVAK</sequence>
<accession>X0XWZ6</accession>
<comment type="caution">
    <text evidence="1">The sequence shown here is derived from an EMBL/GenBank/DDBJ whole genome shotgun (WGS) entry which is preliminary data.</text>
</comment>
<evidence type="ECO:0000313" key="1">
    <source>
        <dbReference type="EMBL" id="GAG29306.1"/>
    </source>
</evidence>
<organism evidence="1">
    <name type="scientific">marine sediment metagenome</name>
    <dbReference type="NCBI Taxonomy" id="412755"/>
    <lineage>
        <taxon>unclassified sequences</taxon>
        <taxon>metagenomes</taxon>
        <taxon>ecological metagenomes</taxon>
    </lineage>
</organism>